<dbReference type="Proteomes" id="UP000292282">
    <property type="component" value="Unassembled WGS sequence"/>
</dbReference>
<name>A0A4V2JXI6_9MICR</name>
<comment type="caution">
    <text evidence="1">The sequence shown here is derived from an EMBL/GenBank/DDBJ whole genome shotgun (WGS) entry which is preliminary data.</text>
</comment>
<dbReference type="EMBL" id="PITK01001002">
    <property type="protein sequence ID" value="TBU11872.1"/>
    <property type="molecule type" value="Genomic_DNA"/>
</dbReference>
<keyword evidence="2" id="KW-1185">Reference proteome</keyword>
<sequence>MEKNEKNEEEEADEEFEEDYEIKILHGYENNYYDISKPFFIYSKENLVNFEVLDSILSLNMSENKPKEGIIECRYQLSYFLRLIRDVTEVTNNLNIQQFKYILMTLKFLKAVENKNITKLLQVLIFNNFFYQKDYKLRNYNLHLIQILNSSFFTQIDFHLKKNIMSSFLNSLMIRYDFYDENLIIFKNSKELFDYSMFSEHIPYKNLMINNFDAFCSVENILRDSNVLIIFQILLKEINIKSLILNNFFRHLDPDENFAFLISKIEIFKAFTISNYKIPASPFFLFCLIVSINNNIEYLRLENISYCRLNLRGLLEGKKLKGLILSKIGLTENASLINESRNVYETIEYIDIQGVFLNHSIWHEIFQYTNSSKIILHFNNSDIEEIFINNLKKFEIQKNSVLYLEIKFNSSVLPKGFCNSLIHFKNLKTLKLDGYIIYEDTESLLYKAIYYMKELKCLVLCQNCRNKKPYIFLLQNPKIDCLDIQSTSNNNDAIMIEFFKLHKSMTRISIKDAKVSSLCLKEIFKQKNLIHLCLDIDILPPQVDQESLNFKSKNIHNLDLCNNTLKYIEGVDILSKLYRVHTLRISKCNPPPGYLSKLNKKCNSYVKILTYEYGILDFDDLNRIGKFENLLNLSLLGCKFEGCSFFDLLVTSCKFFKSLKTIDLLNSNIRMKDFQCMKQFTKLKRVGCSFTGFNLLTLKNSLASLQICKLKFHTMLEDSNYKEFCLYLNESNIYILRG</sequence>
<dbReference type="VEuPathDB" id="MicrosporidiaDB:CWI38_1002p0010"/>
<gene>
    <name evidence="1" type="ORF">CWI38_1002p0010</name>
</gene>
<dbReference type="InterPro" id="IPR032675">
    <property type="entry name" value="LRR_dom_sf"/>
</dbReference>
<dbReference type="Gene3D" id="3.80.10.10">
    <property type="entry name" value="Ribonuclease Inhibitor"/>
    <property type="match status" value="1"/>
</dbReference>
<dbReference type="SUPFAM" id="SSF52047">
    <property type="entry name" value="RNI-like"/>
    <property type="match status" value="1"/>
</dbReference>
<dbReference type="OrthoDB" id="1394818at2759"/>
<proteinExistence type="predicted"/>
<organism evidence="1 2">
    <name type="scientific">Hamiltosporidium tvaerminnensis</name>
    <dbReference type="NCBI Taxonomy" id="1176355"/>
    <lineage>
        <taxon>Eukaryota</taxon>
        <taxon>Fungi</taxon>
        <taxon>Fungi incertae sedis</taxon>
        <taxon>Microsporidia</taxon>
        <taxon>Dubosqiidae</taxon>
        <taxon>Hamiltosporidium</taxon>
    </lineage>
</organism>
<accession>A0A4V2JXI6</accession>
<reference evidence="1 2" key="1">
    <citation type="submission" date="2017-12" db="EMBL/GenBank/DDBJ databases">
        <authorList>
            <person name="Pombert J.-F."/>
            <person name="Haag K.L."/>
            <person name="Ebert D."/>
        </authorList>
    </citation>
    <scope>NUCLEOTIDE SEQUENCE [LARGE SCALE GENOMIC DNA]</scope>
    <source>
        <strain evidence="1">IL-G-3</strain>
    </source>
</reference>
<evidence type="ECO:0000313" key="1">
    <source>
        <dbReference type="EMBL" id="TBU11872.1"/>
    </source>
</evidence>
<protein>
    <recommendedName>
        <fullName evidence="3">Leucine-rich repeat-containing protein</fullName>
    </recommendedName>
</protein>
<evidence type="ECO:0008006" key="3">
    <source>
        <dbReference type="Google" id="ProtNLM"/>
    </source>
</evidence>
<evidence type="ECO:0000313" key="2">
    <source>
        <dbReference type="Proteomes" id="UP000292282"/>
    </source>
</evidence>
<dbReference type="AlphaFoldDB" id="A0A4V2JXI6"/>